<dbReference type="GO" id="GO:0043248">
    <property type="term" value="P:proteasome assembly"/>
    <property type="evidence" value="ECO:0007669"/>
    <property type="project" value="InterPro"/>
</dbReference>
<dbReference type="EMBL" id="HBUF01150979">
    <property type="protein sequence ID" value="CAG6648255.1"/>
    <property type="molecule type" value="Transcribed_RNA"/>
</dbReference>
<dbReference type="EMBL" id="HBUF01664580">
    <property type="protein sequence ID" value="CAG6789349.1"/>
    <property type="molecule type" value="Transcribed_RNA"/>
</dbReference>
<sequence length="138" mass="15951">MVLTKDPTMTRTFGAIINNVHTDLAITEYENMIFVVITQNAKLGPMMLVDKTSTRNWEGEQDTYFMSHLFGKEDEWCQSLARYLSDSTHPPKPVLYSILVKEDEKTLNTMEAVRDLINDQKVWITQEHQGLNVEEILT</sequence>
<evidence type="ECO:0000313" key="1">
    <source>
        <dbReference type="EMBL" id="CAG6789348.1"/>
    </source>
</evidence>
<dbReference type="Pfam" id="PF10178">
    <property type="entry name" value="PAC3"/>
    <property type="match status" value="1"/>
</dbReference>
<protein>
    <recommendedName>
        <fullName evidence="2">Proteasome assembly chaperone 3</fullName>
    </recommendedName>
</protein>
<dbReference type="EMBL" id="HBUF01150981">
    <property type="protein sequence ID" value="CAG6648257.1"/>
    <property type="molecule type" value="Transcribed_RNA"/>
</dbReference>
<dbReference type="AlphaFoldDB" id="A0A8D9BQ82"/>
<accession>A0A8D9BQ82</accession>
<dbReference type="InterPro" id="IPR018788">
    <property type="entry name" value="Proteasome_assmbl_chp_3"/>
</dbReference>
<proteinExistence type="predicted"/>
<dbReference type="Gene3D" id="3.30.230.90">
    <property type="match status" value="1"/>
</dbReference>
<dbReference type="EMBL" id="HBUF01319126">
    <property type="protein sequence ID" value="CAG6694644.1"/>
    <property type="molecule type" value="Transcribed_RNA"/>
</dbReference>
<organism evidence="1">
    <name type="scientific">Cacopsylla melanoneura</name>
    <dbReference type="NCBI Taxonomy" id="428564"/>
    <lineage>
        <taxon>Eukaryota</taxon>
        <taxon>Metazoa</taxon>
        <taxon>Ecdysozoa</taxon>
        <taxon>Arthropoda</taxon>
        <taxon>Hexapoda</taxon>
        <taxon>Insecta</taxon>
        <taxon>Pterygota</taxon>
        <taxon>Neoptera</taxon>
        <taxon>Paraneoptera</taxon>
        <taxon>Hemiptera</taxon>
        <taxon>Sternorrhyncha</taxon>
        <taxon>Psylloidea</taxon>
        <taxon>Psyllidae</taxon>
        <taxon>Psyllinae</taxon>
        <taxon>Cacopsylla</taxon>
    </lineage>
</organism>
<dbReference type="EMBL" id="HBUF01664581">
    <property type="protein sequence ID" value="CAG6789350.1"/>
    <property type="molecule type" value="Transcribed_RNA"/>
</dbReference>
<reference evidence="1" key="1">
    <citation type="submission" date="2021-05" db="EMBL/GenBank/DDBJ databases">
        <authorList>
            <person name="Alioto T."/>
            <person name="Alioto T."/>
            <person name="Gomez Garrido J."/>
        </authorList>
    </citation>
    <scope>NUCLEOTIDE SEQUENCE</scope>
</reference>
<dbReference type="EMBL" id="HBUF01150980">
    <property type="protein sequence ID" value="CAG6648256.1"/>
    <property type="molecule type" value="Transcribed_RNA"/>
</dbReference>
<dbReference type="EMBL" id="HBUF01357627">
    <property type="protein sequence ID" value="CAG6718590.1"/>
    <property type="molecule type" value="Transcribed_RNA"/>
</dbReference>
<evidence type="ECO:0008006" key="2">
    <source>
        <dbReference type="Google" id="ProtNLM"/>
    </source>
</evidence>
<dbReference type="InterPro" id="IPR053720">
    <property type="entry name" value="Psm_Assembly_Chaperone"/>
</dbReference>
<dbReference type="EMBL" id="HBUF01150982">
    <property type="protein sequence ID" value="CAG6648258.1"/>
    <property type="molecule type" value="Transcribed_RNA"/>
</dbReference>
<dbReference type="EMBL" id="HBUF01319128">
    <property type="protein sequence ID" value="CAG6694646.1"/>
    <property type="molecule type" value="Transcribed_RNA"/>
</dbReference>
<dbReference type="EMBL" id="HBUF01664579">
    <property type="protein sequence ID" value="CAG6789348.1"/>
    <property type="molecule type" value="Transcribed_RNA"/>
</dbReference>
<dbReference type="EMBL" id="HBUF01357626">
    <property type="protein sequence ID" value="CAG6718589.1"/>
    <property type="molecule type" value="Transcribed_RNA"/>
</dbReference>
<dbReference type="EMBL" id="HBUF01319127">
    <property type="protein sequence ID" value="CAG6694645.1"/>
    <property type="molecule type" value="Transcribed_RNA"/>
</dbReference>
<name>A0A8D9BQ82_9HEMI</name>